<feature type="non-terminal residue" evidence="4">
    <location>
        <position position="1"/>
    </location>
</feature>
<protein>
    <recommendedName>
        <fullName evidence="1">Peptidase M20 dimerisation domain-containing protein</fullName>
    </recommendedName>
</protein>
<dbReference type="Gene3D" id="3.30.70.360">
    <property type="match status" value="1"/>
</dbReference>
<evidence type="ECO:0000313" key="2">
    <source>
        <dbReference type="EMBL" id="CAF1445038.1"/>
    </source>
</evidence>
<evidence type="ECO:0000313" key="3">
    <source>
        <dbReference type="EMBL" id="CAF4240676.1"/>
    </source>
</evidence>
<dbReference type="Gene3D" id="1.10.150.900">
    <property type="match status" value="1"/>
</dbReference>
<dbReference type="Proteomes" id="UP000682733">
    <property type="component" value="Unassembled WGS sequence"/>
</dbReference>
<sequence length="227" mass="26023">LASETDVFDFYVGERSVCWFDIVCKGNTGHGSRLIEHTATEKVQFILNELLSYRTQQKVRFDSNKQLQLGDITTINLTKMTGGVQSNVVPSSFTLTFDCRIATDNYEQFKLFLNDVIQRTPKQNENDVELIYIHDSGSAHLTDINNQTWWCNGFKQACKKMNLKLNMAIFSGATDSRFLRKAGYPAIGFSPMNNTPVLLHDHNEYLDKHIFLRGIEIYCELIKHLTI</sequence>
<dbReference type="InterPro" id="IPR011650">
    <property type="entry name" value="Peptidase_M20_dimer"/>
</dbReference>
<gene>
    <name evidence="2" type="ORF">OVA965_LOCUS34590</name>
    <name evidence="4" type="ORF">SRO942_LOCUS46123</name>
    <name evidence="3" type="ORF">TMI583_LOCUS35524</name>
</gene>
<dbReference type="EMBL" id="CAJOBC010111360">
    <property type="protein sequence ID" value="CAF4529378.1"/>
    <property type="molecule type" value="Genomic_DNA"/>
</dbReference>
<dbReference type="InterPro" id="IPR036264">
    <property type="entry name" value="Bact_exopeptidase_dim_dom"/>
</dbReference>
<dbReference type="EMBL" id="CAJNOK010029210">
    <property type="protein sequence ID" value="CAF1445038.1"/>
    <property type="molecule type" value="Genomic_DNA"/>
</dbReference>
<proteinExistence type="predicted"/>
<dbReference type="SUPFAM" id="SSF55031">
    <property type="entry name" value="Bacterial exopeptidase dimerisation domain"/>
    <property type="match status" value="1"/>
</dbReference>
<dbReference type="Proteomes" id="UP000681722">
    <property type="component" value="Unassembled WGS sequence"/>
</dbReference>
<dbReference type="GO" id="GO:0004046">
    <property type="term" value="F:aminoacylase activity"/>
    <property type="evidence" value="ECO:0007669"/>
    <property type="project" value="TreeGrafter"/>
</dbReference>
<accession>A0A8S2Y277</accession>
<dbReference type="FunFam" id="1.10.150.900:FF:000001">
    <property type="entry name" value="Aminoacylase-1, putative"/>
    <property type="match status" value="1"/>
</dbReference>
<dbReference type="Pfam" id="PF07687">
    <property type="entry name" value="M20_dimer"/>
    <property type="match status" value="1"/>
</dbReference>
<comment type="caution">
    <text evidence="4">The sequence shown here is derived from an EMBL/GenBank/DDBJ whole genome shotgun (WGS) entry which is preliminary data.</text>
</comment>
<feature type="domain" description="Peptidase M20 dimerisation" evidence="1">
    <location>
        <begin position="12"/>
        <end position="111"/>
    </location>
</feature>
<dbReference type="PANTHER" id="PTHR45892">
    <property type="entry name" value="AMINOACYLASE-1"/>
    <property type="match status" value="1"/>
</dbReference>
<name>A0A8S2Y277_9BILA</name>
<dbReference type="SUPFAM" id="SSF53187">
    <property type="entry name" value="Zn-dependent exopeptidases"/>
    <property type="match status" value="1"/>
</dbReference>
<evidence type="ECO:0000313" key="4">
    <source>
        <dbReference type="EMBL" id="CAF4529378.1"/>
    </source>
</evidence>
<organism evidence="4 5">
    <name type="scientific">Didymodactylos carnosus</name>
    <dbReference type="NCBI Taxonomy" id="1234261"/>
    <lineage>
        <taxon>Eukaryota</taxon>
        <taxon>Metazoa</taxon>
        <taxon>Spiralia</taxon>
        <taxon>Gnathifera</taxon>
        <taxon>Rotifera</taxon>
        <taxon>Eurotatoria</taxon>
        <taxon>Bdelloidea</taxon>
        <taxon>Philodinida</taxon>
        <taxon>Philodinidae</taxon>
        <taxon>Didymodactylos</taxon>
    </lineage>
</organism>
<dbReference type="PANTHER" id="PTHR45892:SF1">
    <property type="entry name" value="AMINOACYLASE-1"/>
    <property type="match status" value="1"/>
</dbReference>
<dbReference type="OrthoDB" id="3064516at2759"/>
<dbReference type="AlphaFoldDB" id="A0A8S2Y277"/>
<dbReference type="EMBL" id="CAJOBA010051031">
    <property type="protein sequence ID" value="CAF4240676.1"/>
    <property type="molecule type" value="Genomic_DNA"/>
</dbReference>
<evidence type="ECO:0000259" key="1">
    <source>
        <dbReference type="Pfam" id="PF07687"/>
    </source>
</evidence>
<dbReference type="Proteomes" id="UP000677228">
    <property type="component" value="Unassembled WGS sequence"/>
</dbReference>
<reference evidence="4" key="1">
    <citation type="submission" date="2021-02" db="EMBL/GenBank/DDBJ databases">
        <authorList>
            <person name="Nowell W R."/>
        </authorList>
    </citation>
    <scope>NUCLEOTIDE SEQUENCE</scope>
</reference>
<dbReference type="InterPro" id="IPR052083">
    <property type="entry name" value="Aminoacylase-1_M20A"/>
</dbReference>
<evidence type="ECO:0000313" key="5">
    <source>
        <dbReference type="Proteomes" id="UP000681722"/>
    </source>
</evidence>